<dbReference type="EMBL" id="CBSY010000206">
    <property type="protein sequence ID" value="CDH20924.1"/>
    <property type="molecule type" value="Genomic_DNA"/>
</dbReference>
<dbReference type="Gene3D" id="3.30.559.30">
    <property type="entry name" value="Nonribosomal peptide synthetase, condensation domain"/>
    <property type="match status" value="1"/>
</dbReference>
<evidence type="ECO:0000256" key="2">
    <source>
        <dbReference type="ARBA" id="ARBA00022598"/>
    </source>
</evidence>
<dbReference type="Pfam" id="PF00668">
    <property type="entry name" value="Condensation"/>
    <property type="match status" value="1"/>
</dbReference>
<comment type="caution">
    <text evidence="4">The sequence shown here is derived from an EMBL/GenBank/DDBJ whole genome shotgun (WGS) entry which is preliminary data.</text>
</comment>
<reference evidence="4" key="1">
    <citation type="submission" date="2013-07" db="EMBL/GenBank/DDBJ databases">
        <title>Sub-species coevolution in mutualistic symbiosis.</title>
        <authorList>
            <person name="Murfin K."/>
            <person name="Klassen J."/>
            <person name="Lee M."/>
            <person name="Forst S."/>
            <person name="Stock P."/>
            <person name="Goodrich-Blair H."/>
        </authorList>
    </citation>
    <scope>NUCLEOTIDE SEQUENCE [LARGE SCALE GENOMIC DNA]</scope>
    <source>
        <strain evidence="4">Kraussei Quebec</strain>
    </source>
</reference>
<organism evidence="4 5">
    <name type="scientific">Xenorhabdus bovienii str. kraussei Quebec</name>
    <dbReference type="NCBI Taxonomy" id="1398203"/>
    <lineage>
        <taxon>Bacteria</taxon>
        <taxon>Pseudomonadati</taxon>
        <taxon>Pseudomonadota</taxon>
        <taxon>Gammaproteobacteria</taxon>
        <taxon>Enterobacterales</taxon>
        <taxon>Morganellaceae</taxon>
        <taxon>Xenorhabdus</taxon>
    </lineage>
</organism>
<dbReference type="GO" id="GO:0005737">
    <property type="term" value="C:cytoplasm"/>
    <property type="evidence" value="ECO:0007669"/>
    <property type="project" value="TreeGrafter"/>
</dbReference>
<evidence type="ECO:0000256" key="1">
    <source>
        <dbReference type="ARBA" id="ARBA00004924"/>
    </source>
</evidence>
<dbReference type="InterPro" id="IPR020459">
    <property type="entry name" value="AMP-binding"/>
</dbReference>
<dbReference type="GO" id="GO:0044550">
    <property type="term" value="P:secondary metabolite biosynthetic process"/>
    <property type="evidence" value="ECO:0007669"/>
    <property type="project" value="TreeGrafter"/>
</dbReference>
<gene>
    <name evidence="4" type="ORF">XBKQ1_2840007</name>
</gene>
<dbReference type="InterPro" id="IPR025110">
    <property type="entry name" value="AMP-bd_C"/>
</dbReference>
<dbReference type="InterPro" id="IPR010071">
    <property type="entry name" value="AA_adenyl_dom"/>
</dbReference>
<dbReference type="Gene3D" id="3.40.50.12780">
    <property type="entry name" value="N-terminal domain of ligase-like"/>
    <property type="match status" value="1"/>
</dbReference>
<dbReference type="InterPro" id="IPR023213">
    <property type="entry name" value="CAT-like_dom_sf"/>
</dbReference>
<evidence type="ECO:0000313" key="4">
    <source>
        <dbReference type="EMBL" id="CDH20924.1"/>
    </source>
</evidence>
<dbReference type="PROSITE" id="PS50075">
    <property type="entry name" value="CARRIER"/>
    <property type="match status" value="1"/>
</dbReference>
<dbReference type="PROSITE" id="PS00455">
    <property type="entry name" value="AMP_BINDING"/>
    <property type="match status" value="1"/>
</dbReference>
<dbReference type="SUPFAM" id="SSF47336">
    <property type="entry name" value="ACP-like"/>
    <property type="match status" value="1"/>
</dbReference>
<dbReference type="AlphaFoldDB" id="A0A077PMD6"/>
<dbReference type="Pfam" id="PF00550">
    <property type="entry name" value="PP-binding"/>
    <property type="match status" value="1"/>
</dbReference>
<feature type="domain" description="Carrier" evidence="3">
    <location>
        <begin position="1006"/>
        <end position="1081"/>
    </location>
</feature>
<sequence length="1084" mass="120821">MTALELLKDIEAAGLKISALEGNLKLEGATRSISPQLVDAIREHKAMLLDYLQRQAARFPLTPLQQAYYRGRSPLFDGGEIANQVFHEIEGVWDIERLQQALQQVISEHSALRLRITSDGEQYESDDIPSIIRHDLRTLSTSEQVQVRENLRTEKSHLILSPSESLLQVDVAILSDDSMVLYVNHDGMVVDGISMFLFFHHWYQHYQTVLEPVTYLPFSQHISVKEKEREHAAYKRSRDYWLQRLPTLPKAPELPLASKPHNGAIRFCQHLVTLAPQQWQQLQKLMLVYQLTPAVALMAAYAETLYVWGAGEHFTLNVTISERRPIHPQAFSTIGPFSDPMLAEISLDHQSSFLERAKQLQSRLHQDIDHRYFSGIDVMQELARKRGLSAARMSYTFNCTLGAVGAVNGDSLEYFGREVFTISQTPQVLLDAFIFEQKGALVIRLDGVDAYYPSGFLTVLVSGFQLLLHLLCVPENWQQSVFELLPDEQRHQRALANNTQMPCTEDMLGSAFVAVALRQPESIAIHTLQRQISYGELLNRAATAAQWLKARGVKHNELVGLIAERSPEHIVGILAIVLAGAAYLPIDAGLPAERRDFMLKDGQVNLVLTNVDVVTEQLQFDLRTCSQIPAELPSIDPLACPDDLAYVLYTSGTTGNPKGVMVTHRNVINLIADCQSRFTVTPEDRFFAISAFNFDLSVWDLFGALSAGASLVIPEADKAADVEHWATLCRETGVTIWNSVPAIVRMMYEHTQTMPSSLRLIMMSGDRIPPDLPAAIISTQPQIDLWSLGGPTETTIWNICHPISLQDCTGESIPYGRPNSNNQCSIRNEQGLECPDWVSGEIYATGIGITLGYWRDEARTSERYLIDPKSGKRFFRTGDLGRYLPNGDVDILGRVDLQIKVNGYRIETGEIESSIAKFAEIGQVAVVASKSSQGDVLVAHLVANDEPLPSAEIRQRLSQHLPDYMIPARVVWHDALPLNRNLKIDRKALGELPLDEGNSASSLVSQANGRIESTLQGIWQEILAAGSIGVDEDFFDRGGNSLSALRILTSVRKTFGISMPLESIYHLNTVKAMAARIASEEAQP</sequence>
<dbReference type="SUPFAM" id="SSF56801">
    <property type="entry name" value="Acetyl-CoA synthetase-like"/>
    <property type="match status" value="1"/>
</dbReference>
<dbReference type="InterPro" id="IPR045851">
    <property type="entry name" value="AMP-bd_C_sf"/>
</dbReference>
<dbReference type="PANTHER" id="PTHR45527:SF10">
    <property type="entry name" value="PYOCHELIN SYNTHASE PCHF"/>
    <property type="match status" value="1"/>
</dbReference>
<dbReference type="InterPro" id="IPR036736">
    <property type="entry name" value="ACP-like_sf"/>
</dbReference>
<dbReference type="GO" id="GO:0043041">
    <property type="term" value="P:amino acid activation for nonribosomal peptide biosynthetic process"/>
    <property type="evidence" value="ECO:0007669"/>
    <property type="project" value="TreeGrafter"/>
</dbReference>
<dbReference type="GO" id="GO:0016874">
    <property type="term" value="F:ligase activity"/>
    <property type="evidence" value="ECO:0007669"/>
    <property type="project" value="UniProtKB-KW"/>
</dbReference>
<keyword evidence="2" id="KW-0436">Ligase</keyword>
<dbReference type="OrthoDB" id="9757559at2"/>
<dbReference type="InterPro" id="IPR009081">
    <property type="entry name" value="PP-bd_ACP"/>
</dbReference>
<dbReference type="GO" id="GO:0031177">
    <property type="term" value="F:phosphopantetheine binding"/>
    <property type="evidence" value="ECO:0007669"/>
    <property type="project" value="TreeGrafter"/>
</dbReference>
<dbReference type="Pfam" id="PF13193">
    <property type="entry name" value="AMP-binding_C"/>
    <property type="match status" value="1"/>
</dbReference>
<dbReference type="Gene3D" id="1.10.1200.10">
    <property type="entry name" value="ACP-like"/>
    <property type="match status" value="1"/>
</dbReference>
<protein>
    <submittedName>
        <fullName evidence="4">Amino acid adenylation domain protein</fullName>
    </submittedName>
</protein>
<name>A0A077PMD6_XENBV</name>
<dbReference type="RefSeq" id="WP_038250412.1">
    <property type="nucleotide sequence ID" value="NZ_CAWLZI010000265.1"/>
</dbReference>
<dbReference type="FunFam" id="3.40.50.980:FF:000001">
    <property type="entry name" value="Non-ribosomal peptide synthetase"/>
    <property type="match status" value="1"/>
</dbReference>
<keyword evidence="5" id="KW-1185">Reference proteome</keyword>
<dbReference type="HOGENOM" id="CLU_000022_2_4_6"/>
<dbReference type="InterPro" id="IPR042099">
    <property type="entry name" value="ANL_N_sf"/>
</dbReference>
<dbReference type="PRINTS" id="PR00154">
    <property type="entry name" value="AMPBINDING"/>
</dbReference>
<dbReference type="InterPro" id="IPR001242">
    <property type="entry name" value="Condensation_dom"/>
</dbReference>
<dbReference type="Gene3D" id="3.30.559.10">
    <property type="entry name" value="Chloramphenicol acetyltransferase-like domain"/>
    <property type="match status" value="1"/>
</dbReference>
<dbReference type="SUPFAM" id="SSF52777">
    <property type="entry name" value="CoA-dependent acyltransferases"/>
    <property type="match status" value="2"/>
</dbReference>
<dbReference type="Proteomes" id="UP000028500">
    <property type="component" value="Unassembled WGS sequence"/>
</dbReference>
<dbReference type="Gene3D" id="1.10.10.1830">
    <property type="entry name" value="Non-ribosomal peptide synthase, adenylation domain"/>
    <property type="match status" value="1"/>
</dbReference>
<dbReference type="Pfam" id="PF00501">
    <property type="entry name" value="AMP-binding"/>
    <property type="match status" value="1"/>
</dbReference>
<dbReference type="NCBIfam" id="TIGR01733">
    <property type="entry name" value="AA-adenyl-dom"/>
    <property type="match status" value="1"/>
</dbReference>
<dbReference type="PANTHER" id="PTHR45527">
    <property type="entry name" value="NONRIBOSOMAL PEPTIDE SYNTHETASE"/>
    <property type="match status" value="1"/>
</dbReference>
<comment type="pathway">
    <text evidence="1">Siderophore biosynthesis.</text>
</comment>
<dbReference type="Gene3D" id="3.30.300.30">
    <property type="match status" value="1"/>
</dbReference>
<evidence type="ECO:0000313" key="5">
    <source>
        <dbReference type="Proteomes" id="UP000028500"/>
    </source>
</evidence>
<dbReference type="InterPro" id="IPR000873">
    <property type="entry name" value="AMP-dep_synth/lig_dom"/>
</dbReference>
<proteinExistence type="predicted"/>
<dbReference type="InterPro" id="IPR044894">
    <property type="entry name" value="TubC_N_sf"/>
</dbReference>
<dbReference type="CDD" id="cd19535">
    <property type="entry name" value="Cyc_NRPS"/>
    <property type="match status" value="1"/>
</dbReference>
<evidence type="ECO:0000259" key="3">
    <source>
        <dbReference type="PROSITE" id="PS50075"/>
    </source>
</evidence>
<dbReference type="InterPro" id="IPR057737">
    <property type="entry name" value="Condensation_MtbB-like"/>
</dbReference>
<accession>A0A077PMD6</accession>
<dbReference type="InterPro" id="IPR020845">
    <property type="entry name" value="AMP-binding_CS"/>
</dbReference>